<proteinExistence type="predicted"/>
<gene>
    <name evidence="1" type="ORF">PG994_015094</name>
</gene>
<dbReference type="Proteomes" id="UP001480595">
    <property type="component" value="Unassembled WGS sequence"/>
</dbReference>
<organism evidence="1 2">
    <name type="scientific">Apiospora phragmitis</name>
    <dbReference type="NCBI Taxonomy" id="2905665"/>
    <lineage>
        <taxon>Eukaryota</taxon>
        <taxon>Fungi</taxon>
        <taxon>Dikarya</taxon>
        <taxon>Ascomycota</taxon>
        <taxon>Pezizomycotina</taxon>
        <taxon>Sordariomycetes</taxon>
        <taxon>Xylariomycetidae</taxon>
        <taxon>Amphisphaeriales</taxon>
        <taxon>Apiosporaceae</taxon>
        <taxon>Apiospora</taxon>
    </lineage>
</organism>
<sequence length="484" mass="56289">MMQQPETLLDVYEAVDPSTYSDVYSEAPDPRIQEIADLMTELYELFIDMRYLRAEDVDFPPHRHLPLPTAQIAAKLGLSRDVVDLWQMLPYVVRWTHPEWNFGSDGGEFLMWGEFLTDLRRSDEDWFWRVGVDPFYALEDISPWHASSAADRRSRGWDHEKGPHMRPWYAALCDMGNRGSVMILDTKKYGRWTRPLTRNENDLEQYYSRPAAKFLRDIIARFRHLDWIPGGLYGRGGHDDYYDNYKALYRCGWPDRFDPLRFDHERRAGGDGQYSYRAIRERPPPTPRQTAYAPLEALYSAGLGGAAHLVSQRIDVVDAEYRLVQGLFAEHWARQRLESRRADAGSVLAFHEADLEALRTRSGRYARPAWAGVSDGEIMRLYEEAQGSDRIPTLRTQLSDQDADSRRVRKLGTLKEAARLVPQDAWDTWEEDMAERESHMKVNQSFLGNDERALDVRKVLEKDMSWEEVLSAVIYVAEKKEENK</sequence>
<dbReference type="EMBL" id="JAQQWL010000016">
    <property type="protein sequence ID" value="KAK8038327.1"/>
    <property type="molecule type" value="Genomic_DNA"/>
</dbReference>
<protein>
    <submittedName>
        <fullName evidence="1">Uncharacterized protein</fullName>
    </submittedName>
</protein>
<comment type="caution">
    <text evidence="1">The sequence shown here is derived from an EMBL/GenBank/DDBJ whole genome shotgun (WGS) entry which is preliminary data.</text>
</comment>
<dbReference type="GeneID" id="92099566"/>
<name>A0ABR1SVH0_9PEZI</name>
<reference evidence="1 2" key="1">
    <citation type="submission" date="2023-01" db="EMBL/GenBank/DDBJ databases">
        <title>Analysis of 21 Apiospora genomes using comparative genomics revels a genus with tremendous synthesis potential of carbohydrate active enzymes and secondary metabolites.</title>
        <authorList>
            <person name="Sorensen T."/>
        </authorList>
    </citation>
    <scope>NUCLEOTIDE SEQUENCE [LARGE SCALE GENOMIC DNA]</scope>
    <source>
        <strain evidence="1 2">CBS 135458</strain>
    </source>
</reference>
<dbReference type="RefSeq" id="XP_066708179.1">
    <property type="nucleotide sequence ID" value="XM_066866503.1"/>
</dbReference>
<evidence type="ECO:0000313" key="1">
    <source>
        <dbReference type="EMBL" id="KAK8038327.1"/>
    </source>
</evidence>
<accession>A0ABR1SVH0</accession>
<evidence type="ECO:0000313" key="2">
    <source>
        <dbReference type="Proteomes" id="UP001480595"/>
    </source>
</evidence>
<keyword evidence="2" id="KW-1185">Reference proteome</keyword>